<dbReference type="InterPro" id="IPR002013">
    <property type="entry name" value="SAC_dom"/>
</dbReference>
<accession>A0A438DBQ7</accession>
<dbReference type="Proteomes" id="UP000288805">
    <property type="component" value="Unassembled WGS sequence"/>
</dbReference>
<comment type="caution">
    <text evidence="2">The sequence shown here is derived from an EMBL/GenBank/DDBJ whole genome shotgun (WGS) entry which is preliminary data.</text>
</comment>
<dbReference type="EMBL" id="QGNW01001702">
    <property type="protein sequence ID" value="RVW32885.1"/>
    <property type="molecule type" value="Genomic_DNA"/>
</dbReference>
<organism evidence="2 3">
    <name type="scientific">Vitis vinifera</name>
    <name type="common">Grape</name>
    <dbReference type="NCBI Taxonomy" id="29760"/>
    <lineage>
        <taxon>Eukaryota</taxon>
        <taxon>Viridiplantae</taxon>
        <taxon>Streptophyta</taxon>
        <taxon>Embryophyta</taxon>
        <taxon>Tracheophyta</taxon>
        <taxon>Spermatophyta</taxon>
        <taxon>Magnoliopsida</taxon>
        <taxon>eudicotyledons</taxon>
        <taxon>Gunneridae</taxon>
        <taxon>Pentapetalae</taxon>
        <taxon>rosids</taxon>
        <taxon>Vitales</taxon>
        <taxon>Vitaceae</taxon>
        <taxon>Viteae</taxon>
        <taxon>Vitis</taxon>
    </lineage>
</organism>
<sequence length="204" mass="23107">MMAKADSEQKLYTRMRLWEFPDQYIVEPTNGSSGSCLAISREDGSMKLIDELQQSNSVQFVHVHELISLHSCMLLGSYLLVITERECVGSYLGHPIFKVSSLKVLPCDHSLKNSTAEQKKMEGEFSGLINVAERASGLFFSYDTNLTLSVSLEIDQNQNQSLKALSQLFGVWFMDQIMIHQGEEPDHSSDASWCWDRSFPITSW</sequence>
<dbReference type="AlphaFoldDB" id="A0A438DBQ7"/>
<gene>
    <name evidence="2" type="primary">SAC7</name>
    <name evidence="2" type="ORF">CK203_088066</name>
</gene>
<dbReference type="PANTHER" id="PTHR45662">
    <property type="entry name" value="PHOSPHATIDYLINOSITIDE PHOSPHATASE SAC1"/>
    <property type="match status" value="1"/>
</dbReference>
<protein>
    <submittedName>
        <fullName evidence="2">Phosphoinositide phosphatase SAC7</fullName>
    </submittedName>
</protein>
<evidence type="ECO:0000313" key="3">
    <source>
        <dbReference type="Proteomes" id="UP000288805"/>
    </source>
</evidence>
<reference evidence="2 3" key="1">
    <citation type="journal article" date="2018" name="PLoS Genet.">
        <title>Population sequencing reveals clonal diversity and ancestral inbreeding in the grapevine cultivar Chardonnay.</title>
        <authorList>
            <person name="Roach M.J."/>
            <person name="Johnson D.L."/>
            <person name="Bohlmann J."/>
            <person name="van Vuuren H.J."/>
            <person name="Jones S.J."/>
            <person name="Pretorius I.S."/>
            <person name="Schmidt S.A."/>
            <person name="Borneman A.R."/>
        </authorList>
    </citation>
    <scope>NUCLEOTIDE SEQUENCE [LARGE SCALE GENOMIC DNA]</scope>
    <source>
        <strain evidence="3">cv. Chardonnay</strain>
        <tissue evidence="2">Leaf</tissue>
    </source>
</reference>
<dbReference type="GO" id="GO:0016791">
    <property type="term" value="F:phosphatase activity"/>
    <property type="evidence" value="ECO:0007669"/>
    <property type="project" value="InterPro"/>
</dbReference>
<evidence type="ECO:0000259" key="1">
    <source>
        <dbReference type="Pfam" id="PF02383"/>
    </source>
</evidence>
<dbReference type="Pfam" id="PF02383">
    <property type="entry name" value="Syja_N"/>
    <property type="match status" value="1"/>
</dbReference>
<feature type="domain" description="SAC" evidence="1">
    <location>
        <begin position="75"/>
        <end position="169"/>
    </location>
</feature>
<dbReference type="PANTHER" id="PTHR45662:SF2">
    <property type="entry name" value="PHOSPHATIDYLINOSITOL-3-PHOSPHATASE SAC1"/>
    <property type="match status" value="1"/>
</dbReference>
<proteinExistence type="predicted"/>
<name>A0A438DBQ7_VITVI</name>
<evidence type="ECO:0000313" key="2">
    <source>
        <dbReference type="EMBL" id="RVW32885.1"/>
    </source>
</evidence>